<feature type="transmembrane region" description="Helical" evidence="6">
    <location>
        <begin position="366"/>
        <end position="385"/>
    </location>
</feature>
<protein>
    <recommendedName>
        <fullName evidence="7">EamA domain-containing protein</fullName>
    </recommendedName>
</protein>
<dbReference type="AlphaFoldDB" id="A0A1X7S8A9"/>
<keyword evidence="4 6" id="KW-0472">Membrane</keyword>
<name>A0A1X7S8A9_ZYMT9</name>
<sequence>MSPSNSYEPGDLKTGLISTEAHDVSSSSSFSEPPSPKSSAFQKPTYNRSNSFLSAPLTGPIRPLSPDHLSVLSDTEFEQLSRPQPACHASTTSICHPSPTSWRARLQASWIRNKGLALMLLAQFFGTLMNVATRKLEVEGNNGKGLHPFNILFARMGITVVLASTYMWRNKTPHFPFGAPEVRWLLIARGFGGFFGVTGMYWSLLYLPLADATVITFLAPGLACWACSFLINEPFTRVEKIGTLVSFIGVVFIARPTSFFAAFSSAPPASGTGDMAAPSNDTSNQESDASNYDDVTSEQRLMAVGIALIGVLGASVAYTTIRWIGKRAHPLISVNYFATWCTIVSFVMQFALPHVGFLLPADLKEWGYLIFLGTCGFIMQFLLAAALSYEKSSRATNLTYCQMLFALGFDKLVFGHSPSGLSILGSSLILGSAIVVALQKNSVVPEKTGAEGGVDEEARMGLMAGEREVQDVQMRSLR</sequence>
<feature type="transmembrane region" description="Helical" evidence="6">
    <location>
        <begin position="145"/>
        <end position="163"/>
    </location>
</feature>
<feature type="transmembrane region" description="Helical" evidence="6">
    <location>
        <begin position="301"/>
        <end position="321"/>
    </location>
</feature>
<dbReference type="SUPFAM" id="SSF103481">
    <property type="entry name" value="Multidrug resistance efflux transporter EmrE"/>
    <property type="match status" value="2"/>
</dbReference>
<dbReference type="Pfam" id="PF00892">
    <property type="entry name" value="EamA"/>
    <property type="match status" value="2"/>
</dbReference>
<reference evidence="8 9" key="1">
    <citation type="submission" date="2016-06" db="EMBL/GenBank/DDBJ databases">
        <authorList>
            <person name="Kjaerup R.B."/>
            <person name="Dalgaard T.S."/>
            <person name="Juul-Madsen H.R."/>
        </authorList>
    </citation>
    <scope>NUCLEOTIDE SEQUENCE [LARGE SCALE GENOMIC DNA]</scope>
</reference>
<feature type="transmembrane region" description="Helical" evidence="6">
    <location>
        <begin position="184"/>
        <end position="206"/>
    </location>
</feature>
<dbReference type="Proteomes" id="UP000215127">
    <property type="component" value="Chromosome 12"/>
</dbReference>
<evidence type="ECO:0000313" key="8">
    <source>
        <dbReference type="EMBL" id="SMQ55859.1"/>
    </source>
</evidence>
<evidence type="ECO:0000256" key="2">
    <source>
        <dbReference type="ARBA" id="ARBA00022692"/>
    </source>
</evidence>
<feature type="transmembrane region" description="Helical" evidence="6">
    <location>
        <begin position="212"/>
        <end position="231"/>
    </location>
</feature>
<evidence type="ECO:0000259" key="7">
    <source>
        <dbReference type="Pfam" id="PF00892"/>
    </source>
</evidence>
<dbReference type="GO" id="GO:0016020">
    <property type="term" value="C:membrane"/>
    <property type="evidence" value="ECO:0007669"/>
    <property type="project" value="UniProtKB-SubCell"/>
</dbReference>
<feature type="domain" description="EamA" evidence="7">
    <location>
        <begin position="307"/>
        <end position="437"/>
    </location>
</feature>
<dbReference type="PANTHER" id="PTHR22911">
    <property type="entry name" value="ACYL-MALONYL CONDENSING ENZYME-RELATED"/>
    <property type="match status" value="1"/>
</dbReference>
<dbReference type="InterPro" id="IPR000620">
    <property type="entry name" value="EamA_dom"/>
</dbReference>
<accession>A0A1X7S8A9</accession>
<evidence type="ECO:0000256" key="5">
    <source>
        <dbReference type="SAM" id="MobiDB-lite"/>
    </source>
</evidence>
<feature type="domain" description="EamA" evidence="7">
    <location>
        <begin position="114"/>
        <end position="254"/>
    </location>
</feature>
<feature type="region of interest" description="Disordered" evidence="5">
    <location>
        <begin position="1"/>
        <end position="45"/>
    </location>
</feature>
<dbReference type="EMBL" id="LT853703">
    <property type="protein sequence ID" value="SMQ55859.1"/>
    <property type="molecule type" value="Genomic_DNA"/>
</dbReference>
<feature type="transmembrane region" description="Helical" evidence="6">
    <location>
        <begin position="243"/>
        <end position="263"/>
    </location>
</feature>
<comment type="subcellular location">
    <subcellularLocation>
        <location evidence="1">Membrane</location>
        <topology evidence="1">Multi-pass membrane protein</topology>
    </subcellularLocation>
</comment>
<feature type="transmembrane region" description="Helical" evidence="6">
    <location>
        <begin position="115"/>
        <end position="133"/>
    </location>
</feature>
<evidence type="ECO:0000256" key="3">
    <source>
        <dbReference type="ARBA" id="ARBA00022989"/>
    </source>
</evidence>
<evidence type="ECO:0000256" key="6">
    <source>
        <dbReference type="SAM" id="Phobius"/>
    </source>
</evidence>
<organism evidence="8 9">
    <name type="scientific">Zymoseptoria tritici (strain ST99CH_3D7)</name>
    <dbReference type="NCBI Taxonomy" id="1276538"/>
    <lineage>
        <taxon>Eukaryota</taxon>
        <taxon>Fungi</taxon>
        <taxon>Dikarya</taxon>
        <taxon>Ascomycota</taxon>
        <taxon>Pezizomycotina</taxon>
        <taxon>Dothideomycetes</taxon>
        <taxon>Dothideomycetidae</taxon>
        <taxon>Mycosphaerellales</taxon>
        <taxon>Mycosphaerellaceae</taxon>
        <taxon>Zymoseptoria</taxon>
    </lineage>
</organism>
<keyword evidence="2 6" id="KW-0812">Transmembrane</keyword>
<keyword evidence="3 6" id="KW-1133">Transmembrane helix</keyword>
<evidence type="ECO:0000256" key="4">
    <source>
        <dbReference type="ARBA" id="ARBA00023136"/>
    </source>
</evidence>
<keyword evidence="9" id="KW-1185">Reference proteome</keyword>
<gene>
    <name evidence="8" type="ORF">ZT3D7_G11014</name>
</gene>
<feature type="transmembrane region" description="Helical" evidence="6">
    <location>
        <begin position="333"/>
        <end position="354"/>
    </location>
</feature>
<dbReference type="InterPro" id="IPR037185">
    <property type="entry name" value="EmrE-like"/>
</dbReference>
<evidence type="ECO:0000313" key="9">
    <source>
        <dbReference type="Proteomes" id="UP000215127"/>
    </source>
</evidence>
<dbReference type="STRING" id="1276538.A0A1X7S8A9"/>
<evidence type="ECO:0000256" key="1">
    <source>
        <dbReference type="ARBA" id="ARBA00004141"/>
    </source>
</evidence>
<dbReference type="PANTHER" id="PTHR22911:SF6">
    <property type="entry name" value="SOLUTE CARRIER FAMILY 35 MEMBER G1"/>
    <property type="match status" value="1"/>
</dbReference>
<proteinExistence type="predicted"/>